<evidence type="ECO:0000313" key="1">
    <source>
        <dbReference type="EMBL" id="KAF2677419.1"/>
    </source>
</evidence>
<evidence type="ECO:0008006" key="3">
    <source>
        <dbReference type="Google" id="ProtNLM"/>
    </source>
</evidence>
<reference evidence="1" key="1">
    <citation type="journal article" date="2020" name="Stud. Mycol.">
        <title>101 Dothideomycetes genomes: a test case for predicting lifestyles and emergence of pathogens.</title>
        <authorList>
            <person name="Haridas S."/>
            <person name="Albert R."/>
            <person name="Binder M."/>
            <person name="Bloem J."/>
            <person name="Labutti K."/>
            <person name="Salamov A."/>
            <person name="Andreopoulos B."/>
            <person name="Baker S."/>
            <person name="Barry K."/>
            <person name="Bills G."/>
            <person name="Bluhm B."/>
            <person name="Cannon C."/>
            <person name="Castanera R."/>
            <person name="Culley D."/>
            <person name="Daum C."/>
            <person name="Ezra D."/>
            <person name="Gonzalez J."/>
            <person name="Henrissat B."/>
            <person name="Kuo A."/>
            <person name="Liang C."/>
            <person name="Lipzen A."/>
            <person name="Lutzoni F."/>
            <person name="Magnuson J."/>
            <person name="Mondo S."/>
            <person name="Nolan M."/>
            <person name="Ohm R."/>
            <person name="Pangilinan J."/>
            <person name="Park H.-J."/>
            <person name="Ramirez L."/>
            <person name="Alfaro M."/>
            <person name="Sun H."/>
            <person name="Tritt A."/>
            <person name="Yoshinaga Y."/>
            <person name="Zwiers L.-H."/>
            <person name="Turgeon B."/>
            <person name="Goodwin S."/>
            <person name="Spatafora J."/>
            <person name="Crous P."/>
            <person name="Grigoriev I."/>
        </authorList>
    </citation>
    <scope>NUCLEOTIDE SEQUENCE</scope>
    <source>
        <strain evidence="1">CBS 122367</strain>
    </source>
</reference>
<dbReference type="SUPFAM" id="SSF56399">
    <property type="entry name" value="ADP-ribosylation"/>
    <property type="match status" value="1"/>
</dbReference>
<protein>
    <recommendedName>
        <fullName evidence="3">DUF952-domain-containing protein</fullName>
    </recommendedName>
</protein>
<evidence type="ECO:0000313" key="2">
    <source>
        <dbReference type="Proteomes" id="UP000799291"/>
    </source>
</evidence>
<dbReference type="AlphaFoldDB" id="A0A6G1IHP3"/>
<dbReference type="InterPro" id="IPR009297">
    <property type="entry name" value="DUF952"/>
</dbReference>
<gene>
    <name evidence="1" type="ORF">K458DRAFT_395917</name>
</gene>
<dbReference type="EMBL" id="MU005622">
    <property type="protein sequence ID" value="KAF2677419.1"/>
    <property type="molecule type" value="Genomic_DNA"/>
</dbReference>
<accession>A0A6G1IHP3</accession>
<dbReference type="PANTHER" id="PTHR34129:SF1">
    <property type="entry name" value="DUF952 DOMAIN-CONTAINING PROTEIN"/>
    <property type="match status" value="1"/>
</dbReference>
<dbReference type="Proteomes" id="UP000799291">
    <property type="component" value="Unassembled WGS sequence"/>
</dbReference>
<dbReference type="PANTHER" id="PTHR34129">
    <property type="entry name" value="BLR1139 PROTEIN"/>
    <property type="match status" value="1"/>
</dbReference>
<dbReference type="Pfam" id="PF06108">
    <property type="entry name" value="DUF952"/>
    <property type="match status" value="1"/>
</dbReference>
<proteinExistence type="predicted"/>
<dbReference type="OrthoDB" id="3335358at2759"/>
<dbReference type="Gene3D" id="3.20.170.20">
    <property type="entry name" value="Protein of unknown function DUF952"/>
    <property type="match status" value="1"/>
</dbReference>
<organism evidence="1 2">
    <name type="scientific">Lentithecium fluviatile CBS 122367</name>
    <dbReference type="NCBI Taxonomy" id="1168545"/>
    <lineage>
        <taxon>Eukaryota</taxon>
        <taxon>Fungi</taxon>
        <taxon>Dikarya</taxon>
        <taxon>Ascomycota</taxon>
        <taxon>Pezizomycotina</taxon>
        <taxon>Dothideomycetes</taxon>
        <taxon>Pleosporomycetidae</taxon>
        <taxon>Pleosporales</taxon>
        <taxon>Massarineae</taxon>
        <taxon>Lentitheciaceae</taxon>
        <taxon>Lentithecium</taxon>
    </lineage>
</organism>
<name>A0A6G1IHP3_9PLEO</name>
<keyword evidence="2" id="KW-1185">Reference proteome</keyword>
<sequence length="134" mass="14536">MAAPSPLPTHLYKILPSAPPSPLPARLPLSDLDKNDGYIHLSTSEQVPGTADKFFADSEELFLLKIKYEVLAKGTDGDGEVKGKGQGKAELRWEEVGRGCFAHLYGADLGRGNVSEVVGVRKEGSWGESLELEW</sequence>